<dbReference type="SUPFAM" id="SSF46785">
    <property type="entry name" value="Winged helix' DNA-binding domain"/>
    <property type="match status" value="1"/>
</dbReference>
<protein>
    <submittedName>
        <fullName evidence="2">MarR family transcriptional regulator</fullName>
    </submittedName>
</protein>
<sequence>MTQTRWLTDEQQSAWRALITMSGTLQAVLDRQLQHTSGMPHAYYLVLAMLSEAEGRSLRMSELAGLLNASASRTSHAVARLEEAGWVRRERHPTDGRGYVAVLTDVGFDVLVAAAPGHVEAVHAGVFDPLRPDQVELLRVIALAISAGLEAVDQRQRALPRTGPVVPDECGS</sequence>
<dbReference type="RefSeq" id="WP_130103290.1">
    <property type="nucleotide sequence ID" value="NZ_SDWW01000035.1"/>
</dbReference>
<dbReference type="InterPro" id="IPR000835">
    <property type="entry name" value="HTH_MarR-typ"/>
</dbReference>
<dbReference type="AlphaFoldDB" id="A0A4Q5N2S5"/>
<dbReference type="PANTHER" id="PTHR33164:SF99">
    <property type="entry name" value="MARR FAMILY REGULATORY PROTEIN"/>
    <property type="match status" value="1"/>
</dbReference>
<dbReference type="InterPro" id="IPR036390">
    <property type="entry name" value="WH_DNA-bd_sf"/>
</dbReference>
<dbReference type="InterPro" id="IPR039422">
    <property type="entry name" value="MarR/SlyA-like"/>
</dbReference>
<dbReference type="Pfam" id="PF12802">
    <property type="entry name" value="MarR_2"/>
    <property type="match status" value="1"/>
</dbReference>
<proteinExistence type="predicted"/>
<reference evidence="2 3" key="1">
    <citation type="submission" date="2019-01" db="EMBL/GenBank/DDBJ databases">
        <title>Novel species of Cellulomonas.</title>
        <authorList>
            <person name="Liu Q."/>
            <person name="Xin Y.-H."/>
        </authorList>
    </citation>
    <scope>NUCLEOTIDE SEQUENCE [LARGE SCALE GENOMIC DNA]</scope>
    <source>
        <strain evidence="2 3">HLT2-17</strain>
    </source>
</reference>
<dbReference type="GO" id="GO:0003700">
    <property type="term" value="F:DNA-binding transcription factor activity"/>
    <property type="evidence" value="ECO:0007669"/>
    <property type="project" value="InterPro"/>
</dbReference>
<dbReference type="InterPro" id="IPR036388">
    <property type="entry name" value="WH-like_DNA-bd_sf"/>
</dbReference>
<dbReference type="SMART" id="SM00347">
    <property type="entry name" value="HTH_MARR"/>
    <property type="match status" value="1"/>
</dbReference>
<dbReference type="PROSITE" id="PS50995">
    <property type="entry name" value="HTH_MARR_2"/>
    <property type="match status" value="1"/>
</dbReference>
<keyword evidence="3" id="KW-1185">Reference proteome</keyword>
<dbReference type="Gene3D" id="1.10.10.10">
    <property type="entry name" value="Winged helix-like DNA-binding domain superfamily/Winged helix DNA-binding domain"/>
    <property type="match status" value="1"/>
</dbReference>
<dbReference type="OrthoDB" id="8635520at2"/>
<evidence type="ECO:0000259" key="1">
    <source>
        <dbReference type="PROSITE" id="PS50995"/>
    </source>
</evidence>
<dbReference type="EMBL" id="SDWW01000035">
    <property type="protein sequence ID" value="RYV50381.1"/>
    <property type="molecule type" value="Genomic_DNA"/>
</dbReference>
<accession>A0A4Q5N2S5</accession>
<evidence type="ECO:0000313" key="2">
    <source>
        <dbReference type="EMBL" id="RYV50381.1"/>
    </source>
</evidence>
<feature type="domain" description="HTH marR-type" evidence="1">
    <location>
        <begin position="11"/>
        <end position="147"/>
    </location>
</feature>
<dbReference type="Proteomes" id="UP000293764">
    <property type="component" value="Unassembled WGS sequence"/>
</dbReference>
<dbReference type="PANTHER" id="PTHR33164">
    <property type="entry name" value="TRANSCRIPTIONAL REGULATOR, MARR FAMILY"/>
    <property type="match status" value="1"/>
</dbReference>
<organism evidence="2 3">
    <name type="scientific">Pengzhenrongella frigida</name>
    <dbReference type="NCBI Taxonomy" id="1259133"/>
    <lineage>
        <taxon>Bacteria</taxon>
        <taxon>Bacillati</taxon>
        <taxon>Actinomycetota</taxon>
        <taxon>Actinomycetes</taxon>
        <taxon>Micrococcales</taxon>
        <taxon>Pengzhenrongella</taxon>
    </lineage>
</organism>
<evidence type="ECO:0000313" key="3">
    <source>
        <dbReference type="Proteomes" id="UP000293764"/>
    </source>
</evidence>
<dbReference type="GO" id="GO:0006950">
    <property type="term" value="P:response to stress"/>
    <property type="evidence" value="ECO:0007669"/>
    <property type="project" value="TreeGrafter"/>
</dbReference>
<name>A0A4Q5N2S5_9MICO</name>
<comment type="caution">
    <text evidence="2">The sequence shown here is derived from an EMBL/GenBank/DDBJ whole genome shotgun (WGS) entry which is preliminary data.</text>
</comment>
<gene>
    <name evidence="2" type="ORF">EUA98_13905</name>
</gene>